<reference evidence="11 12" key="1">
    <citation type="journal article" date="2021" name="Cell">
        <title>Tracing the genetic footprints of vertebrate landing in non-teleost ray-finned fishes.</title>
        <authorList>
            <person name="Bi X."/>
            <person name="Wang K."/>
            <person name="Yang L."/>
            <person name="Pan H."/>
            <person name="Jiang H."/>
            <person name="Wei Q."/>
            <person name="Fang M."/>
            <person name="Yu H."/>
            <person name="Zhu C."/>
            <person name="Cai Y."/>
            <person name="He Y."/>
            <person name="Gan X."/>
            <person name="Zeng H."/>
            <person name="Yu D."/>
            <person name="Zhu Y."/>
            <person name="Jiang H."/>
            <person name="Qiu Q."/>
            <person name="Yang H."/>
            <person name="Zhang Y.E."/>
            <person name="Wang W."/>
            <person name="Zhu M."/>
            <person name="He S."/>
            <person name="Zhang G."/>
        </authorList>
    </citation>
    <scope>NUCLEOTIDE SEQUENCE [LARGE SCALE GENOMIC DNA]</scope>
    <source>
        <strain evidence="11">Bchr_013</strain>
    </source>
</reference>
<dbReference type="SMART" id="SM00179">
    <property type="entry name" value="EGF_CA"/>
    <property type="match status" value="4"/>
</dbReference>
<dbReference type="Gene3D" id="3.40.50.410">
    <property type="entry name" value="von Willebrand factor, type A domain"/>
    <property type="match status" value="2"/>
</dbReference>
<dbReference type="Gene3D" id="1.20.5.30">
    <property type="match status" value="1"/>
</dbReference>
<dbReference type="PROSITE" id="PS00010">
    <property type="entry name" value="ASX_HYDROXYL"/>
    <property type="match status" value="1"/>
</dbReference>
<name>A0A8X8BNQ2_POLSE</name>
<evidence type="ECO:0000256" key="7">
    <source>
        <dbReference type="ARBA" id="ARBA00023157"/>
    </source>
</evidence>
<feature type="transmembrane region" description="Helical" evidence="9">
    <location>
        <begin position="71"/>
        <end position="91"/>
    </location>
</feature>
<feature type="non-terminal residue" evidence="11">
    <location>
        <position position="786"/>
    </location>
</feature>
<feature type="domain" description="VWFA" evidence="10">
    <location>
        <begin position="217"/>
        <end position="392"/>
    </location>
</feature>
<keyword evidence="6" id="KW-0175">Coiled coil</keyword>
<keyword evidence="2" id="KW-0964">Secreted</keyword>
<dbReference type="InterPro" id="IPR036337">
    <property type="entry name" value="Matrilin_CC_sf"/>
</dbReference>
<feature type="non-terminal residue" evidence="11">
    <location>
        <position position="1"/>
    </location>
</feature>
<dbReference type="Pfam" id="PF14670">
    <property type="entry name" value="FXa_inhibition"/>
    <property type="match status" value="3"/>
</dbReference>
<keyword evidence="4" id="KW-0732">Signal</keyword>
<evidence type="ECO:0000256" key="8">
    <source>
        <dbReference type="ARBA" id="ARBA00023180"/>
    </source>
</evidence>
<keyword evidence="9" id="KW-0812">Transmembrane</keyword>
<evidence type="ECO:0000256" key="5">
    <source>
        <dbReference type="ARBA" id="ARBA00022737"/>
    </source>
</evidence>
<dbReference type="FunFam" id="3.40.50.410:FF:000004">
    <property type="entry name" value="collagen alpha-6(VI) chain"/>
    <property type="match status" value="2"/>
</dbReference>
<keyword evidence="7" id="KW-1015">Disulfide bond</keyword>
<feature type="transmembrane region" description="Helical" evidence="9">
    <location>
        <begin position="98"/>
        <end position="123"/>
    </location>
</feature>
<dbReference type="SMART" id="SM00327">
    <property type="entry name" value="VWA"/>
    <property type="match status" value="2"/>
</dbReference>
<dbReference type="SUPFAM" id="SSF57184">
    <property type="entry name" value="Growth factor receptor domain"/>
    <property type="match status" value="1"/>
</dbReference>
<keyword evidence="9" id="KW-0472">Membrane</keyword>
<dbReference type="InterPro" id="IPR026823">
    <property type="entry name" value="cEGF"/>
</dbReference>
<dbReference type="Proteomes" id="UP000886611">
    <property type="component" value="Unassembled WGS sequence"/>
</dbReference>
<keyword evidence="3" id="KW-0245">EGF-like domain</keyword>
<evidence type="ECO:0000313" key="12">
    <source>
        <dbReference type="Proteomes" id="UP000886611"/>
    </source>
</evidence>
<dbReference type="Pfam" id="PF00092">
    <property type="entry name" value="VWA"/>
    <property type="match status" value="2"/>
</dbReference>
<keyword evidence="12" id="KW-1185">Reference proteome</keyword>
<keyword evidence="8" id="KW-0325">Glycoprotein</keyword>
<dbReference type="AlphaFoldDB" id="A0A8X8BNQ2"/>
<dbReference type="Gene3D" id="2.10.25.10">
    <property type="entry name" value="Laminin"/>
    <property type="match status" value="4"/>
</dbReference>
<dbReference type="PROSITE" id="PS50234">
    <property type="entry name" value="VWFA"/>
    <property type="match status" value="2"/>
</dbReference>
<dbReference type="InterPro" id="IPR009030">
    <property type="entry name" value="Growth_fac_rcpt_cys_sf"/>
</dbReference>
<dbReference type="GO" id="GO:0005509">
    <property type="term" value="F:calcium ion binding"/>
    <property type="evidence" value="ECO:0007669"/>
    <property type="project" value="InterPro"/>
</dbReference>
<dbReference type="FunFam" id="2.10.25.10:FF:000041">
    <property type="entry name" value="matrilin-2 isoform X1"/>
    <property type="match status" value="4"/>
</dbReference>
<dbReference type="InterPro" id="IPR036465">
    <property type="entry name" value="vWFA_dom_sf"/>
</dbReference>
<dbReference type="EMBL" id="JAATIS010002524">
    <property type="protein sequence ID" value="KAG2464833.1"/>
    <property type="molecule type" value="Genomic_DNA"/>
</dbReference>
<dbReference type="PROSITE" id="PS01186">
    <property type="entry name" value="EGF_2"/>
    <property type="match status" value="4"/>
</dbReference>
<organism evidence="11 12">
    <name type="scientific">Polypterus senegalus</name>
    <name type="common">Senegal bichir</name>
    <dbReference type="NCBI Taxonomy" id="55291"/>
    <lineage>
        <taxon>Eukaryota</taxon>
        <taxon>Metazoa</taxon>
        <taxon>Chordata</taxon>
        <taxon>Craniata</taxon>
        <taxon>Vertebrata</taxon>
        <taxon>Euteleostomi</taxon>
        <taxon>Actinopterygii</taxon>
        <taxon>Polypteriformes</taxon>
        <taxon>Polypteridae</taxon>
        <taxon>Polypterus</taxon>
    </lineage>
</organism>
<dbReference type="InterPro" id="IPR050525">
    <property type="entry name" value="ECM_Assembly_Org"/>
</dbReference>
<dbReference type="InterPro" id="IPR001881">
    <property type="entry name" value="EGF-like_Ca-bd_dom"/>
</dbReference>
<dbReference type="SUPFAM" id="SSF53300">
    <property type="entry name" value="vWA-like"/>
    <property type="match status" value="2"/>
</dbReference>
<dbReference type="Pfam" id="PF12662">
    <property type="entry name" value="cEGF"/>
    <property type="match status" value="1"/>
</dbReference>
<feature type="domain" description="VWFA" evidence="10">
    <location>
        <begin position="570"/>
        <end position="749"/>
    </location>
</feature>
<dbReference type="GO" id="GO:0005576">
    <property type="term" value="C:extracellular region"/>
    <property type="evidence" value="ECO:0007669"/>
    <property type="project" value="UniProtKB-SubCell"/>
</dbReference>
<keyword evidence="9" id="KW-1133">Transmembrane helix</keyword>
<dbReference type="PANTHER" id="PTHR24020:SF35">
    <property type="entry name" value="MATRILIN-2"/>
    <property type="match status" value="1"/>
</dbReference>
<evidence type="ECO:0000256" key="2">
    <source>
        <dbReference type="ARBA" id="ARBA00022525"/>
    </source>
</evidence>
<evidence type="ECO:0000256" key="1">
    <source>
        <dbReference type="ARBA" id="ARBA00004613"/>
    </source>
</evidence>
<keyword evidence="5" id="KW-0677">Repeat</keyword>
<dbReference type="CDD" id="cd01475">
    <property type="entry name" value="vWA_Matrilin"/>
    <property type="match status" value="1"/>
</dbReference>
<dbReference type="InterPro" id="IPR000742">
    <property type="entry name" value="EGF"/>
</dbReference>
<dbReference type="InterPro" id="IPR019466">
    <property type="entry name" value="Matrilin_CC_trimer"/>
</dbReference>
<dbReference type="PANTHER" id="PTHR24020">
    <property type="entry name" value="COLLAGEN ALPHA"/>
    <property type="match status" value="1"/>
</dbReference>
<comment type="caution">
    <text evidence="11">The sequence shown here is derived from an EMBL/GenBank/DDBJ whole genome shotgun (WGS) entry which is preliminary data.</text>
</comment>
<evidence type="ECO:0000256" key="9">
    <source>
        <dbReference type="SAM" id="Phobius"/>
    </source>
</evidence>
<protein>
    <submittedName>
        <fullName evidence="11">MATN4 protein</fullName>
    </submittedName>
</protein>
<dbReference type="CDD" id="cd00054">
    <property type="entry name" value="EGF_CA"/>
    <property type="match status" value="3"/>
</dbReference>
<evidence type="ECO:0000259" key="10">
    <source>
        <dbReference type="PROSITE" id="PS50234"/>
    </source>
</evidence>
<dbReference type="Pfam" id="PF10393">
    <property type="entry name" value="Matrilin_ccoil"/>
    <property type="match status" value="1"/>
</dbReference>
<feature type="transmembrane region" description="Helical" evidence="9">
    <location>
        <begin position="143"/>
        <end position="164"/>
    </location>
</feature>
<dbReference type="SMART" id="SM00181">
    <property type="entry name" value="EGF"/>
    <property type="match status" value="4"/>
</dbReference>
<comment type="subcellular location">
    <subcellularLocation>
        <location evidence="1">Secreted</location>
    </subcellularLocation>
</comment>
<evidence type="ECO:0000256" key="6">
    <source>
        <dbReference type="ARBA" id="ARBA00023054"/>
    </source>
</evidence>
<evidence type="ECO:0000313" key="11">
    <source>
        <dbReference type="EMBL" id="KAG2464833.1"/>
    </source>
</evidence>
<dbReference type="InterPro" id="IPR000152">
    <property type="entry name" value="EGF-type_Asp/Asn_hydroxyl_site"/>
</dbReference>
<proteinExistence type="predicted"/>
<evidence type="ECO:0000256" key="4">
    <source>
        <dbReference type="ARBA" id="ARBA00022729"/>
    </source>
</evidence>
<dbReference type="InterPro" id="IPR002035">
    <property type="entry name" value="VWF_A"/>
</dbReference>
<sequence>MSPWDRWYSSSCCMCCHVRTGTIILGVWYMIINAVVLLILLTALSDPSQYRLTSVELGSDFDFMDDANICIATAISLLMILICGMATYGAYKQHAAWIIPFFCYQIFDFALNTLVAFSVIVYPNTIQDYLVQLPSNFPYKEEIMSMNPTCLVLIVLLFIGVILAFKMNTRLIRITSMLLFQSLFFSIESQRIPSVKEKEETAKSNLLENPCKGAPLDFIFIIDSSRSVRPDDYERVKTFIINILKFLDVGPDATRVGLVQYGSIVQNEFSLKNYTRKVDMEKAVQGMVHLASGTMTGLAIEYTMNVAFSEEEGARPLAMHIPRIAMIVTDGRPQDTVEEVSAQAREAGIIIYVIGVGRVDMATLRSMGSEPHEEHVFLVANFSQIETLTSMFQSKFCKALDMCATENHGCQHLCVTLPGSYKCQCRVGYELNEDQKTCSRVDFCDLGNHGCEHDCITTVESYICKCRRGFTLNPDGKTCSRINHCAFGTHGCEQECVNTMDSFICRCHAGYTLNLDGKTCTRPDICSIAQHGCEHLCVNTEDSYICKCFDGFTLAEDGKKCRKCADGAIDLMFVIDGSKSLGPDNFEKVKQFVSGLVSSLDVSPKASRVGLLQYSTKVRSEFTLGQHKTAAEVTQAVSKIEYMGRGSMTGSALKYMFEKSFTEAEGARPSSAHVARVSIVFTDGRSQDDVSEWADKAKKSGITMYAVGVGKAIEGELHEIASEPQNKHLYYAEDFSNMGTIAEKLKSRICEEKPATEDQCMCENVIQFHNQATEQIQKLTVQHILS</sequence>
<evidence type="ECO:0000256" key="3">
    <source>
        <dbReference type="ARBA" id="ARBA00022536"/>
    </source>
</evidence>
<dbReference type="PRINTS" id="PR00453">
    <property type="entry name" value="VWFADOMAIN"/>
</dbReference>
<feature type="transmembrane region" description="Helical" evidence="9">
    <location>
        <begin position="21"/>
        <end position="44"/>
    </location>
</feature>
<dbReference type="SUPFAM" id="SSF57196">
    <property type="entry name" value="EGF/Laminin"/>
    <property type="match status" value="1"/>
</dbReference>
<accession>A0A8X8BNQ2</accession>
<gene>
    <name evidence="11" type="primary">Matn4_1</name>
    <name evidence="11" type="ORF">GTO96_0009869</name>
</gene>